<sequence length="300" mass="34185">MELRQLKYFVKAAETLNFSEAAKALFITQSTLSQQIRQLEQEMNAQLFTRNSHNVSLTEAGEELLPYARNTLHSADTCIDRIHDLQHLLTGTLDIGVTFTFSPILTETLITFMKQYPQVKLNICYGPMTDLMERLGHRELDFVLAFKPTKHYDEIESHVLFGNHLAAVVQDNHPLAGHDIATIEDLTHYDIALPSKGLQARNAFDRLSSAFQGRLNVRIELNEVNILLKLIRQSQMVTILSEATIHNEQGVKAVSIDMPGNGMEGCVHVLKNVYRKRSAQEFLRMLSESNAIRERLRDWL</sequence>
<evidence type="ECO:0000313" key="8">
    <source>
        <dbReference type="Proteomes" id="UP001167831"/>
    </source>
</evidence>
<proteinExistence type="inferred from homology"/>
<dbReference type="InterPro" id="IPR036388">
    <property type="entry name" value="WH-like_DNA-bd_sf"/>
</dbReference>
<gene>
    <name evidence="6" type="ORF">QVN81_04950</name>
    <name evidence="7" type="ORF">QVN84_05485</name>
</gene>
<keyword evidence="8" id="KW-1185">Reference proteome</keyword>
<dbReference type="PRINTS" id="PR00039">
    <property type="entry name" value="HTHLYSR"/>
</dbReference>
<feature type="domain" description="HTH lysR-type" evidence="5">
    <location>
        <begin position="1"/>
        <end position="58"/>
    </location>
</feature>
<evidence type="ECO:0000313" key="9">
    <source>
        <dbReference type="Proteomes" id="UP001168478"/>
    </source>
</evidence>
<evidence type="ECO:0000256" key="3">
    <source>
        <dbReference type="ARBA" id="ARBA00023125"/>
    </source>
</evidence>
<dbReference type="EMBL" id="JAUEIE010000003">
    <property type="protein sequence ID" value="MDN0022371.1"/>
    <property type="molecule type" value="Genomic_DNA"/>
</dbReference>
<evidence type="ECO:0000313" key="6">
    <source>
        <dbReference type="EMBL" id="MDN0022371.1"/>
    </source>
</evidence>
<dbReference type="PANTHER" id="PTHR30419">
    <property type="entry name" value="HTH-TYPE TRANSCRIPTIONAL REGULATOR YBHD"/>
    <property type="match status" value="1"/>
</dbReference>
<dbReference type="InterPro" id="IPR036390">
    <property type="entry name" value="WH_DNA-bd_sf"/>
</dbReference>
<evidence type="ECO:0000259" key="5">
    <source>
        <dbReference type="PROSITE" id="PS50931"/>
    </source>
</evidence>
<keyword evidence="2" id="KW-0805">Transcription regulation</keyword>
<comment type="similarity">
    <text evidence="1">Belongs to the LysR transcriptional regulatory family.</text>
</comment>
<protein>
    <submittedName>
        <fullName evidence="7">LysR substrate-binding domain-containing protein</fullName>
    </submittedName>
</protein>
<dbReference type="Gene3D" id="1.10.10.10">
    <property type="entry name" value="Winged helix-like DNA-binding domain superfamily/Winged helix DNA-binding domain"/>
    <property type="match status" value="1"/>
</dbReference>
<dbReference type="CDD" id="cd05466">
    <property type="entry name" value="PBP2_LTTR_substrate"/>
    <property type="match status" value="1"/>
</dbReference>
<organism evidence="7 9">
    <name type="scientific">Leyella lascolaii</name>
    <dbReference type="NCBI Taxonomy" id="1776379"/>
    <lineage>
        <taxon>Bacteria</taxon>
        <taxon>Pseudomonadati</taxon>
        <taxon>Bacteroidota</taxon>
        <taxon>Bacteroidia</taxon>
        <taxon>Bacteroidales</taxon>
        <taxon>Prevotellaceae</taxon>
        <taxon>Leyella</taxon>
    </lineage>
</organism>
<dbReference type="GO" id="GO:0005829">
    <property type="term" value="C:cytosol"/>
    <property type="evidence" value="ECO:0007669"/>
    <property type="project" value="TreeGrafter"/>
</dbReference>
<dbReference type="InterPro" id="IPR005119">
    <property type="entry name" value="LysR_subst-bd"/>
</dbReference>
<evidence type="ECO:0000313" key="7">
    <source>
        <dbReference type="EMBL" id="MDN0024970.1"/>
    </source>
</evidence>
<reference evidence="7" key="1">
    <citation type="submission" date="2023-06" db="EMBL/GenBank/DDBJ databases">
        <authorList>
            <person name="Zeman M."/>
            <person name="Kubasova T."/>
            <person name="Jahodarova E."/>
            <person name="Nykrynova M."/>
            <person name="Rychlik I."/>
        </authorList>
    </citation>
    <scope>NUCLEOTIDE SEQUENCE</scope>
    <source>
        <strain evidence="7">ET15</strain>
        <strain evidence="6">ET37</strain>
    </source>
</reference>
<dbReference type="GO" id="GO:0003677">
    <property type="term" value="F:DNA binding"/>
    <property type="evidence" value="ECO:0007669"/>
    <property type="project" value="UniProtKB-KW"/>
</dbReference>
<dbReference type="RefSeq" id="WP_021993865.1">
    <property type="nucleotide sequence ID" value="NZ_CAUWBX010000027.1"/>
</dbReference>
<dbReference type="InterPro" id="IPR000847">
    <property type="entry name" value="LysR_HTH_N"/>
</dbReference>
<evidence type="ECO:0000256" key="4">
    <source>
        <dbReference type="ARBA" id="ARBA00023163"/>
    </source>
</evidence>
<dbReference type="SUPFAM" id="SSF46785">
    <property type="entry name" value="Winged helix' DNA-binding domain"/>
    <property type="match status" value="1"/>
</dbReference>
<keyword evidence="4" id="KW-0804">Transcription</keyword>
<dbReference type="Pfam" id="PF00126">
    <property type="entry name" value="HTH_1"/>
    <property type="match status" value="1"/>
</dbReference>
<dbReference type="GO" id="GO:0003700">
    <property type="term" value="F:DNA-binding transcription factor activity"/>
    <property type="evidence" value="ECO:0007669"/>
    <property type="project" value="InterPro"/>
</dbReference>
<dbReference type="PROSITE" id="PS50931">
    <property type="entry name" value="HTH_LYSR"/>
    <property type="match status" value="1"/>
</dbReference>
<dbReference type="Gene3D" id="3.40.190.290">
    <property type="match status" value="1"/>
</dbReference>
<evidence type="ECO:0000256" key="1">
    <source>
        <dbReference type="ARBA" id="ARBA00009437"/>
    </source>
</evidence>
<dbReference type="Pfam" id="PF03466">
    <property type="entry name" value="LysR_substrate"/>
    <property type="match status" value="1"/>
</dbReference>
<accession>A0AAW7JQ05</accession>
<reference evidence="7" key="2">
    <citation type="submission" date="2023-08" db="EMBL/GenBank/DDBJ databases">
        <title>Identification and characterization of horizontal gene transfer across gut microbiota members of farm animals based on homology search.</title>
        <authorList>
            <person name="Schwarzerova J."/>
            <person name="Nykrynova M."/>
            <person name="Jureckova K."/>
            <person name="Cejkova D."/>
            <person name="Rychlik I."/>
        </authorList>
    </citation>
    <scope>NUCLEOTIDE SEQUENCE</scope>
    <source>
        <strain evidence="7">ET15</strain>
        <strain evidence="6">ET37</strain>
    </source>
</reference>
<name>A0AAW7JQ05_9BACT</name>
<dbReference type="FunFam" id="1.10.10.10:FF:000001">
    <property type="entry name" value="LysR family transcriptional regulator"/>
    <property type="match status" value="1"/>
</dbReference>
<dbReference type="Proteomes" id="UP001168478">
    <property type="component" value="Unassembled WGS sequence"/>
</dbReference>
<evidence type="ECO:0000256" key="2">
    <source>
        <dbReference type="ARBA" id="ARBA00023015"/>
    </source>
</evidence>
<keyword evidence="3" id="KW-0238">DNA-binding</keyword>
<dbReference type="SUPFAM" id="SSF53850">
    <property type="entry name" value="Periplasmic binding protein-like II"/>
    <property type="match status" value="1"/>
</dbReference>
<dbReference type="Proteomes" id="UP001167831">
    <property type="component" value="Unassembled WGS sequence"/>
</dbReference>
<dbReference type="InterPro" id="IPR050950">
    <property type="entry name" value="HTH-type_LysR_regulators"/>
</dbReference>
<dbReference type="AlphaFoldDB" id="A0AAW7JQ05"/>
<dbReference type="EMBL" id="JAUEIF010000003">
    <property type="protein sequence ID" value="MDN0024970.1"/>
    <property type="molecule type" value="Genomic_DNA"/>
</dbReference>
<comment type="caution">
    <text evidence="7">The sequence shown here is derived from an EMBL/GenBank/DDBJ whole genome shotgun (WGS) entry which is preliminary data.</text>
</comment>